<gene>
    <name evidence="2" type="ORF">F2Q69_00016832</name>
</gene>
<dbReference type="Proteomes" id="UP000712600">
    <property type="component" value="Unassembled WGS sequence"/>
</dbReference>
<evidence type="ECO:0000256" key="1">
    <source>
        <dbReference type="SAM" id="MobiDB-lite"/>
    </source>
</evidence>
<accession>A0A8S9R3V3</accession>
<name>A0A8S9R3V3_BRACR</name>
<evidence type="ECO:0000313" key="2">
    <source>
        <dbReference type="EMBL" id="KAF3558707.1"/>
    </source>
</evidence>
<organism evidence="2 3">
    <name type="scientific">Brassica cretica</name>
    <name type="common">Mustard</name>
    <dbReference type="NCBI Taxonomy" id="69181"/>
    <lineage>
        <taxon>Eukaryota</taxon>
        <taxon>Viridiplantae</taxon>
        <taxon>Streptophyta</taxon>
        <taxon>Embryophyta</taxon>
        <taxon>Tracheophyta</taxon>
        <taxon>Spermatophyta</taxon>
        <taxon>Magnoliopsida</taxon>
        <taxon>eudicotyledons</taxon>
        <taxon>Gunneridae</taxon>
        <taxon>Pentapetalae</taxon>
        <taxon>rosids</taxon>
        <taxon>malvids</taxon>
        <taxon>Brassicales</taxon>
        <taxon>Brassicaceae</taxon>
        <taxon>Brassiceae</taxon>
        <taxon>Brassica</taxon>
    </lineage>
</organism>
<protein>
    <submittedName>
        <fullName evidence="2">Uncharacterized protein</fullName>
    </submittedName>
</protein>
<evidence type="ECO:0000313" key="3">
    <source>
        <dbReference type="Proteomes" id="UP000712600"/>
    </source>
</evidence>
<dbReference type="EMBL" id="QGKX02000996">
    <property type="protein sequence ID" value="KAF3558707.1"/>
    <property type="molecule type" value="Genomic_DNA"/>
</dbReference>
<proteinExistence type="predicted"/>
<feature type="region of interest" description="Disordered" evidence="1">
    <location>
        <begin position="39"/>
        <end position="75"/>
    </location>
</feature>
<feature type="compositionally biased region" description="Basic and acidic residues" evidence="1">
    <location>
        <begin position="39"/>
        <end position="57"/>
    </location>
</feature>
<sequence>MLKLTVMPSPHVCYSSPPLHICYNSPSFQSMEKRKIHDAIEEEEKQKEREGIKKMREDEEEEEKNIDSRRRPRSLEVEDDGRVVRLFTNDILDY</sequence>
<dbReference type="AlphaFoldDB" id="A0A8S9R3V3"/>
<comment type="caution">
    <text evidence="2">The sequence shown here is derived from an EMBL/GenBank/DDBJ whole genome shotgun (WGS) entry which is preliminary data.</text>
</comment>
<reference evidence="2" key="1">
    <citation type="submission" date="2019-12" db="EMBL/GenBank/DDBJ databases">
        <title>Genome sequencing and annotation of Brassica cretica.</title>
        <authorList>
            <person name="Studholme D.J."/>
            <person name="Sarris P."/>
        </authorList>
    </citation>
    <scope>NUCLEOTIDE SEQUENCE</scope>
    <source>
        <strain evidence="2">PFS-109/04</strain>
        <tissue evidence="2">Leaf</tissue>
    </source>
</reference>
<feature type="compositionally biased region" description="Basic and acidic residues" evidence="1">
    <location>
        <begin position="65"/>
        <end position="75"/>
    </location>
</feature>